<keyword evidence="1" id="KW-1133">Transmembrane helix</keyword>
<dbReference type="PANTHER" id="PTHR35043:SF7">
    <property type="entry name" value="TRANSCRIPTION FACTOR DOMAIN-CONTAINING PROTEIN"/>
    <property type="match status" value="1"/>
</dbReference>
<proteinExistence type="predicted"/>
<evidence type="ECO:0000313" key="3">
    <source>
        <dbReference type="Proteomes" id="UP000683000"/>
    </source>
</evidence>
<dbReference type="PANTHER" id="PTHR35043">
    <property type="entry name" value="TRANSCRIPTION FACTOR DOMAIN-CONTAINING PROTEIN"/>
    <property type="match status" value="1"/>
</dbReference>
<evidence type="ECO:0000313" key="2">
    <source>
        <dbReference type="EMBL" id="KAG6371964.1"/>
    </source>
</evidence>
<feature type="transmembrane region" description="Helical" evidence="1">
    <location>
        <begin position="188"/>
        <end position="207"/>
    </location>
</feature>
<dbReference type="AlphaFoldDB" id="A0A8I2YGU3"/>
<comment type="caution">
    <text evidence="2">The sequence shown here is derived from an EMBL/GenBank/DDBJ whole genome shotgun (WGS) entry which is preliminary data.</text>
</comment>
<dbReference type="EMBL" id="JAGFBS010000031">
    <property type="protein sequence ID" value="KAG6371964.1"/>
    <property type="molecule type" value="Genomic_DNA"/>
</dbReference>
<keyword evidence="3" id="KW-1185">Reference proteome</keyword>
<evidence type="ECO:0000256" key="1">
    <source>
        <dbReference type="SAM" id="Phobius"/>
    </source>
</evidence>
<feature type="transmembrane region" description="Helical" evidence="1">
    <location>
        <begin position="219"/>
        <end position="241"/>
    </location>
</feature>
<accession>A0A8I2YGU3</accession>
<protein>
    <submittedName>
        <fullName evidence="2">Uncharacterized protein</fullName>
    </submittedName>
</protein>
<dbReference type="OrthoDB" id="2663715at2759"/>
<keyword evidence="1" id="KW-0812">Transmembrane</keyword>
<feature type="transmembrane region" description="Helical" evidence="1">
    <location>
        <begin position="261"/>
        <end position="282"/>
    </location>
</feature>
<keyword evidence="1" id="KW-0472">Membrane</keyword>
<sequence length="302" mass="33782">MSDEGYEWSKTHSFFAKMGGFVYRGQTIDSLRFLVLVKKNEVINPFVSVQDIKDKSKSDSIGKAILTLQLLWFTLQIVVRGSRGLAITLVELDTVCMAILSLLVLFFWWDKPLRPERPLLFYSPQDVNVCPPSPSALSKAWKKPGRLDRLTDIFTCTGSEETTSMGIFDEQVRQESTRLIDKIDKHGAGIASLCATWMILGALHLIAWNFEFPTEEEKIAWRIASLVLAGGPLALFGMLVIGNRSRLDASRVERVGFEITFLASVLSVVSRVFLVALMIASLRALPCSAHQTVAWTSYIPHL</sequence>
<reference evidence="2" key="1">
    <citation type="submission" date="2021-03" db="EMBL/GenBank/DDBJ databases">
        <title>Evolutionary innovations through gain and loss of genes in the ectomycorrhizal Boletales.</title>
        <authorList>
            <person name="Wu G."/>
            <person name="Miyauchi S."/>
            <person name="Morin E."/>
            <person name="Yang Z.-L."/>
            <person name="Xu J."/>
            <person name="Martin F.M."/>
        </authorList>
    </citation>
    <scope>NUCLEOTIDE SEQUENCE</scope>
    <source>
        <strain evidence="2">BR01</strain>
    </source>
</reference>
<dbReference type="Proteomes" id="UP000683000">
    <property type="component" value="Unassembled WGS sequence"/>
</dbReference>
<feature type="transmembrane region" description="Helical" evidence="1">
    <location>
        <begin position="85"/>
        <end position="109"/>
    </location>
</feature>
<name>A0A8I2YGU3_9AGAM</name>
<organism evidence="2 3">
    <name type="scientific">Boletus reticuloceps</name>
    <dbReference type="NCBI Taxonomy" id="495285"/>
    <lineage>
        <taxon>Eukaryota</taxon>
        <taxon>Fungi</taxon>
        <taxon>Dikarya</taxon>
        <taxon>Basidiomycota</taxon>
        <taxon>Agaricomycotina</taxon>
        <taxon>Agaricomycetes</taxon>
        <taxon>Agaricomycetidae</taxon>
        <taxon>Boletales</taxon>
        <taxon>Boletineae</taxon>
        <taxon>Boletaceae</taxon>
        <taxon>Boletoideae</taxon>
        <taxon>Boletus</taxon>
    </lineage>
</organism>
<gene>
    <name evidence="2" type="ORF">JVT61DRAFT_8980</name>
</gene>